<protein>
    <recommendedName>
        <fullName evidence="1">non-specific serine/threonine protein kinase</fullName>
        <ecNumber evidence="1">2.7.11.1</ecNumber>
    </recommendedName>
</protein>
<evidence type="ECO:0000256" key="10">
    <source>
        <dbReference type="SAM" id="MobiDB-lite"/>
    </source>
</evidence>
<comment type="caution">
    <text evidence="12">The sequence shown here is derived from an EMBL/GenBank/DDBJ whole genome shotgun (WGS) entry which is preliminary data.</text>
</comment>
<dbReference type="Gene3D" id="1.25.10.10">
    <property type="entry name" value="Leucine-rich Repeat Variant"/>
    <property type="match status" value="1"/>
</dbReference>
<evidence type="ECO:0000256" key="7">
    <source>
        <dbReference type="ARBA" id="ARBA00047899"/>
    </source>
</evidence>
<reference evidence="12 13" key="1">
    <citation type="submission" date="2024-10" db="EMBL/GenBank/DDBJ databases">
        <title>Updated reference genomes for cyclostephanoid diatoms.</title>
        <authorList>
            <person name="Roberts W.R."/>
            <person name="Alverson A.J."/>
        </authorList>
    </citation>
    <scope>NUCLEOTIDE SEQUENCE [LARGE SCALE GENOMIC DNA]</scope>
    <source>
        <strain evidence="12 13">AJA232-27</strain>
    </source>
</reference>
<keyword evidence="3" id="KW-0808">Transferase</keyword>
<feature type="region of interest" description="Disordered" evidence="10">
    <location>
        <begin position="502"/>
        <end position="530"/>
    </location>
</feature>
<keyword evidence="2" id="KW-0723">Serine/threonine-protein kinase</keyword>
<dbReference type="PANTHER" id="PTHR24356:SF163">
    <property type="entry name" value="3-PHOSPHOINOSITIDE-DEPENDENT PROTEIN KINASE 1-RELATED"/>
    <property type="match status" value="1"/>
</dbReference>
<comment type="catalytic activity">
    <reaction evidence="8">
        <text>L-seryl-[protein] + ATP = O-phospho-L-seryl-[protein] + ADP + H(+)</text>
        <dbReference type="Rhea" id="RHEA:17989"/>
        <dbReference type="Rhea" id="RHEA-COMP:9863"/>
        <dbReference type="Rhea" id="RHEA-COMP:11604"/>
        <dbReference type="ChEBI" id="CHEBI:15378"/>
        <dbReference type="ChEBI" id="CHEBI:29999"/>
        <dbReference type="ChEBI" id="CHEBI:30616"/>
        <dbReference type="ChEBI" id="CHEBI:83421"/>
        <dbReference type="ChEBI" id="CHEBI:456216"/>
        <dbReference type="EC" id="2.7.11.1"/>
    </reaction>
</comment>
<evidence type="ECO:0000256" key="8">
    <source>
        <dbReference type="ARBA" id="ARBA00048679"/>
    </source>
</evidence>
<dbReference type="GO" id="GO:0005524">
    <property type="term" value="F:ATP binding"/>
    <property type="evidence" value="ECO:0007669"/>
    <property type="project" value="UniProtKB-UniRule"/>
</dbReference>
<gene>
    <name evidence="12" type="ORF">ACHAWU_007630</name>
</gene>
<feature type="compositionally biased region" description="Low complexity" evidence="10">
    <location>
        <begin position="80"/>
        <end position="90"/>
    </location>
</feature>
<evidence type="ECO:0000256" key="2">
    <source>
        <dbReference type="ARBA" id="ARBA00022527"/>
    </source>
</evidence>
<dbReference type="Gene3D" id="1.10.510.10">
    <property type="entry name" value="Transferase(Phosphotransferase) domain 1"/>
    <property type="match status" value="1"/>
</dbReference>
<name>A0ABD3M757_9STRA</name>
<dbReference type="Gene3D" id="3.30.200.20">
    <property type="entry name" value="Phosphorylase Kinase, domain 1"/>
    <property type="match status" value="1"/>
</dbReference>
<dbReference type="PROSITE" id="PS00107">
    <property type="entry name" value="PROTEIN_KINASE_ATP"/>
    <property type="match status" value="1"/>
</dbReference>
<dbReference type="InterPro" id="IPR050236">
    <property type="entry name" value="Ser_Thr_kinase_AGC"/>
</dbReference>
<sequence length="1392" mass="153132">MVEEKRSTTMKNNPSWKIDELARRVLQAAQWPMGMGEEVSSPFIFSPTPHLDELERALEIRLPPLAALKGDIIDGKVQQGEGSNSSNNGSVRTCTLPATDDSHFSIGMVEVMQSQTTVKRGANRPQQDGEIDTTLDELAPFSPDFYRCLGQLVRESFHPGSMRSLELDNNVDTAAGTGTAADAANAHKHNAKQHTRRRLHDDEASSLSSFKALASLEVYSLPRMMDSVRITRILLALQEVDEEDDEGNNMSCIESLLHYCEGMDIGGDNKFNDTSSTICNNDDSITTTRGKRIPILSSLFHHWSSLPQLEHAIQQLSRRYSALLPRNAKQYGDYCEYCKSIAGIAYSSEDNCRGSVGDGGSTGGEWKPTTNTTTSNATSFLGDRALRIDSLKMRLESELECHINGGKEKIKLRSRARDRGGGLKELFALFYQFSNSTLRGRSRRWMGQWLRSFALGGGGISISTFAASTADGNHGLGPSFASFCPLVLPTSLSLSFTHAPTTSGTTSSIGPISITHAEGGSGGGGTVPHNNPLGIENTSACGVEALLYVLIRIIQGFRSVDATKFDDEGGTRRRSNILRPPHENLLFDVIIPLHKPSGLVLWRDQTPLIGLYHEALVKALGAFLTMDRMLVGPVIGALLHPDIWPCPEGGNTPKVVLLLHEVDNLIGLLLKHKEVSDNECQEDLEYLASLDPFLAPLVSRLCVCIASDNSRTSERALQFFRNKTFQKLVQRRLHEVGHQFIRALCRCPSREVPWNPTVRKMTLLVLQELEGYYEKLSSNGEGHDLFIEACETAFLGVDLAYIESNPSVIKCTRGTATVDTHSEMPSISGNMISLRASMGSWKPQPRQGVSSNQPPLTVTGVAPWAMRGSSQGGGGPPPLAVTGVAPWAIKKDSRRIPSSAPSRKPPSMLQTKLNATKTTDEGFDVAEAGDTSDSQQRHTHHLQSRRTALNEVRAFMDKLKPQGESEEVNDGISSWAKAQMAESPVLFPNLKFHDLVFGQELGKGAFSTVKYARQIVKDRTRSNWPEYAVKIVSTQKIEELGYEQSINREIAILRTLSHPGISRLISSFRFRDGAYLVLEYASGGDLHTLLRKNGSLDHDSTRFVIGSVAAALWSIHERGFVYADCKPENILITETGHIKVTDFGGCRPVTQEARTLVKESSKNLVKQLRDGDWKSHSGSGPSLSGDVSEDEYHTDDLRIEGTTAYLPPEVVLGGFPTPAADIWALGCVLFQCISGRPPILENTDHLTAQKIVTFDLNLEGQDFFGEFDASTFRDDAKSLITRMLYRDASCRPDILHVADAEFFEGMDIFSLHRNPAHPLDIGTIAPASDTKWSRRQFSSIWAPQPRAYNIGDESDHSATDGICRSEPIKEGDEADEDFSFGSKAPFMSKIRE</sequence>
<dbReference type="InterPro" id="IPR002554">
    <property type="entry name" value="PP2A_B56"/>
</dbReference>
<dbReference type="Pfam" id="PF00069">
    <property type="entry name" value="Pkinase"/>
    <property type="match status" value="2"/>
</dbReference>
<comment type="catalytic activity">
    <reaction evidence="7">
        <text>L-threonyl-[protein] + ATP = O-phospho-L-threonyl-[protein] + ADP + H(+)</text>
        <dbReference type="Rhea" id="RHEA:46608"/>
        <dbReference type="Rhea" id="RHEA-COMP:11060"/>
        <dbReference type="Rhea" id="RHEA-COMP:11605"/>
        <dbReference type="ChEBI" id="CHEBI:15378"/>
        <dbReference type="ChEBI" id="CHEBI:30013"/>
        <dbReference type="ChEBI" id="CHEBI:30616"/>
        <dbReference type="ChEBI" id="CHEBI:61977"/>
        <dbReference type="ChEBI" id="CHEBI:456216"/>
        <dbReference type="EC" id="2.7.11.1"/>
    </reaction>
</comment>
<dbReference type="InterPro" id="IPR011989">
    <property type="entry name" value="ARM-like"/>
</dbReference>
<evidence type="ECO:0000256" key="9">
    <source>
        <dbReference type="PROSITE-ProRule" id="PRU10141"/>
    </source>
</evidence>
<dbReference type="InterPro" id="IPR011009">
    <property type="entry name" value="Kinase-like_dom_sf"/>
</dbReference>
<feature type="region of interest" description="Disordered" evidence="10">
    <location>
        <begin position="1348"/>
        <end position="1392"/>
    </location>
</feature>
<keyword evidence="6 9" id="KW-0067">ATP-binding</keyword>
<evidence type="ECO:0000313" key="13">
    <source>
        <dbReference type="Proteomes" id="UP001530293"/>
    </source>
</evidence>
<dbReference type="PANTHER" id="PTHR24356">
    <property type="entry name" value="SERINE/THREONINE-PROTEIN KINASE"/>
    <property type="match status" value="1"/>
</dbReference>
<dbReference type="Proteomes" id="UP001530293">
    <property type="component" value="Unassembled WGS sequence"/>
</dbReference>
<evidence type="ECO:0000313" key="12">
    <source>
        <dbReference type="EMBL" id="KAL3759886.1"/>
    </source>
</evidence>
<dbReference type="PROSITE" id="PS50011">
    <property type="entry name" value="PROTEIN_KINASE_DOM"/>
    <property type="match status" value="1"/>
</dbReference>
<dbReference type="InterPro" id="IPR016024">
    <property type="entry name" value="ARM-type_fold"/>
</dbReference>
<evidence type="ECO:0000259" key="11">
    <source>
        <dbReference type="PROSITE" id="PS50011"/>
    </source>
</evidence>
<evidence type="ECO:0000256" key="5">
    <source>
        <dbReference type="ARBA" id="ARBA00022777"/>
    </source>
</evidence>
<feature type="domain" description="Protein kinase" evidence="11">
    <location>
        <begin position="995"/>
        <end position="1303"/>
    </location>
</feature>
<dbReference type="SUPFAM" id="SSF56112">
    <property type="entry name" value="Protein kinase-like (PK-like)"/>
    <property type="match status" value="1"/>
</dbReference>
<keyword evidence="5" id="KW-0418">Kinase</keyword>
<feature type="region of interest" description="Disordered" evidence="10">
    <location>
        <begin position="1168"/>
        <end position="1191"/>
    </location>
</feature>
<feature type="region of interest" description="Disordered" evidence="10">
    <location>
        <begin position="77"/>
        <end position="96"/>
    </location>
</feature>
<dbReference type="EMBL" id="JALLBG020000196">
    <property type="protein sequence ID" value="KAL3759886.1"/>
    <property type="molecule type" value="Genomic_DNA"/>
</dbReference>
<evidence type="ECO:0000256" key="3">
    <source>
        <dbReference type="ARBA" id="ARBA00022679"/>
    </source>
</evidence>
<keyword evidence="4 9" id="KW-0547">Nucleotide-binding</keyword>
<dbReference type="InterPro" id="IPR017441">
    <property type="entry name" value="Protein_kinase_ATP_BS"/>
</dbReference>
<organism evidence="12 13">
    <name type="scientific">Discostella pseudostelligera</name>
    <dbReference type="NCBI Taxonomy" id="259834"/>
    <lineage>
        <taxon>Eukaryota</taxon>
        <taxon>Sar</taxon>
        <taxon>Stramenopiles</taxon>
        <taxon>Ochrophyta</taxon>
        <taxon>Bacillariophyta</taxon>
        <taxon>Coscinodiscophyceae</taxon>
        <taxon>Thalassiosirophycidae</taxon>
        <taxon>Stephanodiscales</taxon>
        <taxon>Stephanodiscaceae</taxon>
        <taxon>Discostella</taxon>
    </lineage>
</organism>
<keyword evidence="13" id="KW-1185">Reference proteome</keyword>
<dbReference type="EC" id="2.7.11.1" evidence="1"/>
<evidence type="ECO:0000256" key="4">
    <source>
        <dbReference type="ARBA" id="ARBA00022741"/>
    </source>
</evidence>
<dbReference type="InterPro" id="IPR000719">
    <property type="entry name" value="Prot_kinase_dom"/>
</dbReference>
<feature type="binding site" evidence="9">
    <location>
        <position position="1030"/>
    </location>
    <ligand>
        <name>ATP</name>
        <dbReference type="ChEBI" id="CHEBI:30616"/>
    </ligand>
</feature>
<feature type="compositionally biased region" description="Low complexity" evidence="10">
    <location>
        <begin position="502"/>
        <end position="515"/>
    </location>
</feature>
<dbReference type="SUPFAM" id="SSF48371">
    <property type="entry name" value="ARM repeat"/>
    <property type="match status" value="1"/>
</dbReference>
<evidence type="ECO:0000256" key="6">
    <source>
        <dbReference type="ARBA" id="ARBA00022840"/>
    </source>
</evidence>
<dbReference type="GO" id="GO:0004674">
    <property type="term" value="F:protein serine/threonine kinase activity"/>
    <property type="evidence" value="ECO:0007669"/>
    <property type="project" value="UniProtKB-KW"/>
</dbReference>
<accession>A0ABD3M757</accession>
<feature type="region of interest" description="Disordered" evidence="10">
    <location>
        <begin position="181"/>
        <end position="203"/>
    </location>
</feature>
<evidence type="ECO:0000256" key="1">
    <source>
        <dbReference type="ARBA" id="ARBA00012513"/>
    </source>
</evidence>
<dbReference type="Pfam" id="PF01603">
    <property type="entry name" value="B56"/>
    <property type="match status" value="1"/>
</dbReference>
<feature type="compositionally biased region" description="Basic residues" evidence="10">
    <location>
        <begin position="186"/>
        <end position="198"/>
    </location>
</feature>
<proteinExistence type="predicted"/>